<accession>A0ABP9QS54</accession>
<evidence type="ECO:0000259" key="6">
    <source>
        <dbReference type="PROSITE" id="PS50977"/>
    </source>
</evidence>
<dbReference type="Proteomes" id="UP001428817">
    <property type="component" value="Unassembled WGS sequence"/>
</dbReference>
<dbReference type="InterPro" id="IPR009057">
    <property type="entry name" value="Homeodomain-like_sf"/>
</dbReference>
<evidence type="ECO:0000256" key="3">
    <source>
        <dbReference type="ARBA" id="ARBA00023163"/>
    </source>
</evidence>
<dbReference type="PANTHER" id="PTHR30055:SF234">
    <property type="entry name" value="HTH-TYPE TRANSCRIPTIONAL REGULATOR BETI"/>
    <property type="match status" value="1"/>
</dbReference>
<feature type="region of interest" description="Disordered" evidence="5">
    <location>
        <begin position="183"/>
        <end position="205"/>
    </location>
</feature>
<sequence length="205" mass="22189">MDRRAALAEGALDYVLSHGLIGLSLRPLAAALGTSDRMLIYHFGGKDELITELVSLANARLAEGMPPAEPEPETVADLVRYAWRAVNESGIAGVGRLYLELCALSMGEPERWRPAHRRLREPWLVMLRGGLGELGARPDRVATLADLVLDTIDGLLLDRMVSGDAARTDAAAEAFVDLLQGCRHGTPRSRPRAQPEAAGRPEPEP</sequence>
<keyword evidence="1" id="KW-0805">Transcription regulation</keyword>
<evidence type="ECO:0000313" key="8">
    <source>
        <dbReference type="Proteomes" id="UP001428817"/>
    </source>
</evidence>
<gene>
    <name evidence="7" type="ORF">GCM10023321_57870</name>
</gene>
<comment type="caution">
    <text evidence="7">The sequence shown here is derived from an EMBL/GenBank/DDBJ whole genome shotgun (WGS) entry which is preliminary data.</text>
</comment>
<evidence type="ECO:0000256" key="2">
    <source>
        <dbReference type="ARBA" id="ARBA00023125"/>
    </source>
</evidence>
<dbReference type="InterPro" id="IPR050109">
    <property type="entry name" value="HTH-type_TetR-like_transc_reg"/>
</dbReference>
<protein>
    <submittedName>
        <fullName evidence="7">TetR/AcrR family transcriptional regulator</fullName>
    </submittedName>
</protein>
<dbReference type="InterPro" id="IPR036271">
    <property type="entry name" value="Tet_transcr_reg_TetR-rel_C_sf"/>
</dbReference>
<evidence type="ECO:0000256" key="1">
    <source>
        <dbReference type="ARBA" id="ARBA00023015"/>
    </source>
</evidence>
<evidence type="ECO:0000256" key="4">
    <source>
        <dbReference type="PROSITE-ProRule" id="PRU00335"/>
    </source>
</evidence>
<keyword evidence="3" id="KW-0804">Transcription</keyword>
<dbReference type="PANTHER" id="PTHR30055">
    <property type="entry name" value="HTH-TYPE TRANSCRIPTIONAL REGULATOR RUTR"/>
    <property type="match status" value="1"/>
</dbReference>
<evidence type="ECO:0000256" key="5">
    <source>
        <dbReference type="SAM" id="MobiDB-lite"/>
    </source>
</evidence>
<dbReference type="SUPFAM" id="SSF46689">
    <property type="entry name" value="Homeodomain-like"/>
    <property type="match status" value="1"/>
</dbReference>
<organism evidence="7 8">
    <name type="scientific">Pseudonocardia eucalypti</name>
    <dbReference type="NCBI Taxonomy" id="648755"/>
    <lineage>
        <taxon>Bacteria</taxon>
        <taxon>Bacillati</taxon>
        <taxon>Actinomycetota</taxon>
        <taxon>Actinomycetes</taxon>
        <taxon>Pseudonocardiales</taxon>
        <taxon>Pseudonocardiaceae</taxon>
        <taxon>Pseudonocardia</taxon>
    </lineage>
</organism>
<feature type="domain" description="HTH tetR-type" evidence="6">
    <location>
        <begin position="1"/>
        <end position="61"/>
    </location>
</feature>
<dbReference type="Pfam" id="PF00440">
    <property type="entry name" value="TetR_N"/>
    <property type="match status" value="1"/>
</dbReference>
<keyword evidence="2 4" id="KW-0238">DNA-binding</keyword>
<proteinExistence type="predicted"/>
<dbReference type="InterPro" id="IPR001647">
    <property type="entry name" value="HTH_TetR"/>
</dbReference>
<dbReference type="RefSeq" id="WP_185060550.1">
    <property type="nucleotide sequence ID" value="NZ_BAABJP010000036.1"/>
</dbReference>
<feature type="DNA-binding region" description="H-T-H motif" evidence="4">
    <location>
        <begin position="24"/>
        <end position="43"/>
    </location>
</feature>
<dbReference type="SUPFAM" id="SSF48498">
    <property type="entry name" value="Tetracyclin repressor-like, C-terminal domain"/>
    <property type="match status" value="1"/>
</dbReference>
<reference evidence="8" key="1">
    <citation type="journal article" date="2019" name="Int. J. Syst. Evol. Microbiol.">
        <title>The Global Catalogue of Microorganisms (GCM) 10K type strain sequencing project: providing services to taxonomists for standard genome sequencing and annotation.</title>
        <authorList>
            <consortium name="The Broad Institute Genomics Platform"/>
            <consortium name="The Broad Institute Genome Sequencing Center for Infectious Disease"/>
            <person name="Wu L."/>
            <person name="Ma J."/>
        </authorList>
    </citation>
    <scope>NUCLEOTIDE SEQUENCE [LARGE SCALE GENOMIC DNA]</scope>
    <source>
        <strain evidence="8">JCM 18303</strain>
    </source>
</reference>
<name>A0ABP9QS54_9PSEU</name>
<evidence type="ECO:0000313" key="7">
    <source>
        <dbReference type="EMBL" id="GAA5166567.1"/>
    </source>
</evidence>
<dbReference type="PROSITE" id="PS50977">
    <property type="entry name" value="HTH_TETR_2"/>
    <property type="match status" value="1"/>
</dbReference>
<keyword evidence="8" id="KW-1185">Reference proteome</keyword>
<dbReference type="Gene3D" id="1.10.357.10">
    <property type="entry name" value="Tetracycline Repressor, domain 2"/>
    <property type="match status" value="1"/>
</dbReference>
<dbReference type="EMBL" id="BAABJP010000036">
    <property type="protein sequence ID" value="GAA5166567.1"/>
    <property type="molecule type" value="Genomic_DNA"/>
</dbReference>